<feature type="repeat" description="WD" evidence="3">
    <location>
        <begin position="330"/>
        <end position="371"/>
    </location>
</feature>
<dbReference type="PROSITE" id="PS50082">
    <property type="entry name" value="WD_REPEATS_2"/>
    <property type="match status" value="1"/>
</dbReference>
<evidence type="ECO:0000313" key="5">
    <source>
        <dbReference type="EMBL" id="GFY01898.1"/>
    </source>
</evidence>
<evidence type="ECO:0000256" key="2">
    <source>
        <dbReference type="ARBA" id="ARBA00022737"/>
    </source>
</evidence>
<reference evidence="5" key="1">
    <citation type="submission" date="2020-08" db="EMBL/GenBank/DDBJ databases">
        <title>Multicomponent nature underlies the extraordinary mechanical properties of spider dragline silk.</title>
        <authorList>
            <person name="Kono N."/>
            <person name="Nakamura H."/>
            <person name="Mori M."/>
            <person name="Yoshida Y."/>
            <person name="Ohtoshi R."/>
            <person name="Malay A.D."/>
            <person name="Moran D.A.P."/>
            <person name="Tomita M."/>
            <person name="Numata K."/>
            <person name="Arakawa K."/>
        </authorList>
    </citation>
    <scope>NUCLEOTIDE SEQUENCE</scope>
</reference>
<evidence type="ECO:0000256" key="3">
    <source>
        <dbReference type="PROSITE-ProRule" id="PRU00221"/>
    </source>
</evidence>
<dbReference type="PROSITE" id="PS00678">
    <property type="entry name" value="WD_REPEATS_1"/>
    <property type="match status" value="1"/>
</dbReference>
<dbReference type="Proteomes" id="UP000887159">
    <property type="component" value="Unassembled WGS sequence"/>
</dbReference>
<feature type="compositionally biased region" description="Polar residues" evidence="4">
    <location>
        <begin position="196"/>
        <end position="206"/>
    </location>
</feature>
<dbReference type="InterPro" id="IPR036322">
    <property type="entry name" value="WD40_repeat_dom_sf"/>
</dbReference>
<keyword evidence="6" id="KW-1185">Reference proteome</keyword>
<dbReference type="GO" id="GO:0005669">
    <property type="term" value="C:transcription factor TFIID complex"/>
    <property type="evidence" value="ECO:0007669"/>
    <property type="project" value="TreeGrafter"/>
</dbReference>
<organism evidence="5 6">
    <name type="scientific">Trichonephila clavipes</name>
    <name type="common">Golden silk orbweaver</name>
    <name type="synonym">Nephila clavipes</name>
    <dbReference type="NCBI Taxonomy" id="2585209"/>
    <lineage>
        <taxon>Eukaryota</taxon>
        <taxon>Metazoa</taxon>
        <taxon>Ecdysozoa</taxon>
        <taxon>Arthropoda</taxon>
        <taxon>Chelicerata</taxon>
        <taxon>Arachnida</taxon>
        <taxon>Araneae</taxon>
        <taxon>Araneomorphae</taxon>
        <taxon>Entelegynae</taxon>
        <taxon>Araneoidea</taxon>
        <taxon>Nephilidae</taxon>
        <taxon>Trichonephila</taxon>
    </lineage>
</organism>
<gene>
    <name evidence="5" type="primary">AVEN_16547_1</name>
    <name evidence="5" type="ORF">TNCV_4796201</name>
</gene>
<feature type="region of interest" description="Disordered" evidence="4">
    <location>
        <begin position="196"/>
        <end position="252"/>
    </location>
</feature>
<dbReference type="SMART" id="SM00320">
    <property type="entry name" value="WD40"/>
    <property type="match status" value="3"/>
</dbReference>
<protein>
    <submittedName>
        <fullName evidence="5">WD_REPEATS_REGION domain-containing protein</fullName>
    </submittedName>
</protein>
<dbReference type="GO" id="GO:0006367">
    <property type="term" value="P:transcription initiation at RNA polymerase II promoter"/>
    <property type="evidence" value="ECO:0007669"/>
    <property type="project" value="TreeGrafter"/>
</dbReference>
<dbReference type="SUPFAM" id="SSF50978">
    <property type="entry name" value="WD40 repeat-like"/>
    <property type="match status" value="1"/>
</dbReference>
<proteinExistence type="predicted"/>
<feature type="region of interest" description="Disordered" evidence="4">
    <location>
        <begin position="138"/>
        <end position="158"/>
    </location>
</feature>
<feature type="compositionally biased region" description="Polar residues" evidence="4">
    <location>
        <begin position="237"/>
        <end position="250"/>
    </location>
</feature>
<dbReference type="PANTHER" id="PTHR19879">
    <property type="entry name" value="TRANSCRIPTION INITIATION FACTOR TFIID"/>
    <property type="match status" value="1"/>
</dbReference>
<dbReference type="Pfam" id="PF00400">
    <property type="entry name" value="WD40"/>
    <property type="match status" value="2"/>
</dbReference>
<keyword evidence="2" id="KW-0677">Repeat</keyword>
<evidence type="ECO:0000256" key="4">
    <source>
        <dbReference type="SAM" id="MobiDB-lite"/>
    </source>
</evidence>
<dbReference type="EMBL" id="BMAU01021231">
    <property type="protein sequence ID" value="GFY01898.1"/>
    <property type="molecule type" value="Genomic_DNA"/>
</dbReference>
<dbReference type="PROSITE" id="PS50294">
    <property type="entry name" value="WD_REPEATS_REGION"/>
    <property type="match status" value="1"/>
</dbReference>
<dbReference type="AlphaFoldDB" id="A0A8X6VBJ3"/>
<comment type="caution">
    <text evidence="5">The sequence shown here is derived from an EMBL/GenBank/DDBJ whole genome shotgun (WGS) entry which is preliminary data.</text>
</comment>
<sequence>MRAKAYCAYLSFRNLRRWGAYAVNNAEKKTSATSFSSFLKQNSFLLGERDHDKNFKSLFVSFLKGNGMSFDGIEIDFGKFYNFEDSFYECSYPFVKELQHGSNSFTTVISSQPTSSKAEENTKKGSAPILQAQYSDISSPSSLGSSQHEFKSSEANQTEQKRAEIDFGKFHNFKDSFYECSYPFVKELQHGSNSFTTVISSQPTSSKAEENTKKGSAPILQAQYSDISSPSSPGSSQHEFNSSEANQTEQETTKILEEMSLPEIKDYFSKDCSKLKEWHLLTVNNEDIVSASDVTDLYVVCGFQSSLIRVWNISSEWWINGMKFDEHCILRGHKGTVNSVEINSELQRLISGSCDKTVRIWDLEMRTCLSEHVWHSKAVYGVCWSPTSKCFLSSSADGTAVLHWYNEIKPTTVYTHNSKTDVPIFV</sequence>
<dbReference type="PANTHER" id="PTHR19879:SF1">
    <property type="entry name" value="CANNONBALL-RELATED"/>
    <property type="match status" value="1"/>
</dbReference>
<keyword evidence="1 3" id="KW-0853">WD repeat</keyword>
<dbReference type="GO" id="GO:0016251">
    <property type="term" value="F:RNA polymerase II general transcription initiation factor activity"/>
    <property type="evidence" value="ECO:0007669"/>
    <property type="project" value="TreeGrafter"/>
</dbReference>
<dbReference type="Gene3D" id="2.130.10.10">
    <property type="entry name" value="YVTN repeat-like/Quinoprotein amine dehydrogenase"/>
    <property type="match status" value="1"/>
</dbReference>
<name>A0A8X6VBJ3_TRICX</name>
<dbReference type="InterPro" id="IPR019775">
    <property type="entry name" value="WD40_repeat_CS"/>
</dbReference>
<dbReference type="InterPro" id="IPR015943">
    <property type="entry name" value="WD40/YVTN_repeat-like_dom_sf"/>
</dbReference>
<dbReference type="InterPro" id="IPR001680">
    <property type="entry name" value="WD40_rpt"/>
</dbReference>
<evidence type="ECO:0000256" key="1">
    <source>
        <dbReference type="ARBA" id="ARBA00022574"/>
    </source>
</evidence>
<evidence type="ECO:0000313" key="6">
    <source>
        <dbReference type="Proteomes" id="UP000887159"/>
    </source>
</evidence>
<accession>A0A8X6VBJ3</accession>